<evidence type="ECO:0000256" key="7">
    <source>
        <dbReference type="ARBA" id="ARBA00022786"/>
    </source>
</evidence>
<dbReference type="Gene3D" id="3.10.20.90">
    <property type="entry name" value="Phosphatidylinositol 3-kinase Catalytic Subunit, Chain A, domain 1"/>
    <property type="match status" value="1"/>
</dbReference>
<evidence type="ECO:0000256" key="8">
    <source>
        <dbReference type="ARBA" id="ARBA00022801"/>
    </source>
</evidence>
<protein>
    <recommendedName>
        <fullName evidence="11">Ubiquitin thioesterase OTU</fullName>
        <ecNumber evidence="11">3.4.19.12</ecNumber>
    </recommendedName>
</protein>
<dbReference type="EC" id="3.4.19.12" evidence="11"/>
<name>A0A444RL23_VERDA</name>
<comment type="caution">
    <text evidence="13">The sequence shown here is derived from an EMBL/GenBank/DDBJ whole genome shotgun (WGS) entry which is preliminary data.</text>
</comment>
<accession>A0A444RL23</accession>
<dbReference type="GO" id="GO:0030968">
    <property type="term" value="P:endoplasmic reticulum unfolded protein response"/>
    <property type="evidence" value="ECO:0007669"/>
    <property type="project" value="TreeGrafter"/>
</dbReference>
<dbReference type="Proteomes" id="UP000288725">
    <property type="component" value="Chromosome 7"/>
</dbReference>
<keyword evidence="10" id="KW-0862">Zinc</keyword>
<dbReference type="GO" id="GO:0008270">
    <property type="term" value="F:zinc ion binding"/>
    <property type="evidence" value="ECO:0007669"/>
    <property type="project" value="UniProtKB-KW"/>
</dbReference>
<evidence type="ECO:0000256" key="9">
    <source>
        <dbReference type="ARBA" id="ARBA00022807"/>
    </source>
</evidence>
<dbReference type="SUPFAM" id="SSF54001">
    <property type="entry name" value="Cysteine proteinases"/>
    <property type="match status" value="1"/>
</dbReference>
<dbReference type="PANTHER" id="PTHR13312:SF0">
    <property type="entry name" value="UBIQUITIN THIOESTERASE OTU1"/>
    <property type="match status" value="1"/>
</dbReference>
<evidence type="ECO:0000259" key="12">
    <source>
        <dbReference type="PROSITE" id="PS50802"/>
    </source>
</evidence>
<keyword evidence="5" id="KW-0479">Metal-binding</keyword>
<evidence type="ECO:0000313" key="14">
    <source>
        <dbReference type="Proteomes" id="UP000288725"/>
    </source>
</evidence>
<evidence type="ECO:0000256" key="10">
    <source>
        <dbReference type="ARBA" id="ARBA00022833"/>
    </source>
</evidence>
<evidence type="ECO:0000256" key="1">
    <source>
        <dbReference type="ARBA" id="ARBA00000707"/>
    </source>
</evidence>
<dbReference type="GO" id="GO:0016579">
    <property type="term" value="P:protein deubiquitination"/>
    <property type="evidence" value="ECO:0007669"/>
    <property type="project" value="TreeGrafter"/>
</dbReference>
<gene>
    <name evidence="13" type="ORF">VDGE_02318</name>
</gene>
<dbReference type="GO" id="GO:0036503">
    <property type="term" value="P:ERAD pathway"/>
    <property type="evidence" value="ECO:0007669"/>
    <property type="project" value="TreeGrafter"/>
</dbReference>
<dbReference type="CDD" id="cd22745">
    <property type="entry name" value="OTU_OTU1"/>
    <property type="match status" value="1"/>
</dbReference>
<keyword evidence="3 11" id="KW-0963">Cytoplasm</keyword>
<keyword evidence="8 11" id="KW-0378">Hydrolase</keyword>
<dbReference type="InterPro" id="IPR038765">
    <property type="entry name" value="Papain-like_cys_pep_sf"/>
</dbReference>
<dbReference type="FunFam" id="3.90.70.80:FF:000016">
    <property type="entry name" value="Putative ubiquitin thioesterase otu1"/>
    <property type="match status" value="1"/>
</dbReference>
<evidence type="ECO:0000256" key="4">
    <source>
        <dbReference type="ARBA" id="ARBA00022670"/>
    </source>
</evidence>
<comment type="subcellular location">
    <subcellularLocation>
        <location evidence="2 11">Cytoplasm</location>
    </subcellularLocation>
</comment>
<dbReference type="GO" id="GO:0004843">
    <property type="term" value="F:cysteine-type deubiquitinase activity"/>
    <property type="evidence" value="ECO:0007669"/>
    <property type="project" value="UniProtKB-UniRule"/>
</dbReference>
<dbReference type="GO" id="GO:0005829">
    <property type="term" value="C:cytosol"/>
    <property type="evidence" value="ECO:0007669"/>
    <property type="project" value="TreeGrafter"/>
</dbReference>
<evidence type="ECO:0000256" key="5">
    <source>
        <dbReference type="ARBA" id="ARBA00022723"/>
    </source>
</evidence>
<dbReference type="Gene3D" id="3.90.70.80">
    <property type="match status" value="1"/>
</dbReference>
<dbReference type="AlphaFoldDB" id="A0A444RL23"/>
<organism evidence="13 14">
    <name type="scientific">Verticillium dahliae</name>
    <name type="common">Verticillium wilt</name>
    <dbReference type="NCBI Taxonomy" id="27337"/>
    <lineage>
        <taxon>Eukaryota</taxon>
        <taxon>Fungi</taxon>
        <taxon>Dikarya</taxon>
        <taxon>Ascomycota</taxon>
        <taxon>Pezizomycotina</taxon>
        <taxon>Sordariomycetes</taxon>
        <taxon>Hypocreomycetidae</taxon>
        <taxon>Glomerellales</taxon>
        <taxon>Plectosphaerellaceae</taxon>
        <taxon>Verticillium</taxon>
    </lineage>
</organism>
<keyword evidence="4" id="KW-0645">Protease</keyword>
<evidence type="ECO:0000256" key="11">
    <source>
        <dbReference type="RuleBase" id="RU367104"/>
    </source>
</evidence>
<dbReference type="Pfam" id="PF02338">
    <property type="entry name" value="OTU"/>
    <property type="match status" value="1"/>
</dbReference>
<keyword evidence="6" id="KW-0863">Zinc-finger</keyword>
<evidence type="ECO:0000256" key="2">
    <source>
        <dbReference type="ARBA" id="ARBA00004496"/>
    </source>
</evidence>
<evidence type="ECO:0000313" key="13">
    <source>
        <dbReference type="EMBL" id="RXG41933.1"/>
    </source>
</evidence>
<dbReference type="InterPro" id="IPR003323">
    <property type="entry name" value="OTU_dom"/>
</dbReference>
<proteinExistence type="predicted"/>
<comment type="function">
    <text evidence="11">Hydrolase that can remove conjugated ubiquitin from proteins and may therefore play an important regulatory role at the level of protein turnover by preventing degradation.</text>
</comment>
<sequence length="411" mass="44693">MELTHRGLKKDIRFQVVTAEQGSSNHTPLPIHRHPATLYHCHNTTQRTRYKGPGGTGVLSLSDDTTISQLYKEVRAKTGIPEFTLKYGWPLKTLESDQMDKAAKELGLNGETFTIVPTEATQPPAAPAAIVAPSSSRPVIPVSDVSQPPTQGPESVSVAWAEREGTLLLRVMPDDNSCLFTAFGGALPRQIPAPELRKMVADHILSHPDTYSEAILATPPSAYARAIQGRDRWGGAIELGIFSELFDVEICTFDVKGQTLLRFGENKDTRCLLVYSGIHYDRVAFSPSEPPYHESTLLPELDRTVWPTDDAAVLEKTQQLVAQLHAMHYYTDPAEILLTCDVPGCQWIGSGERAGGEHAERTGHVALSEIKDNALLTCQTAGCGWLGSGEASAKKHTSDTGHASLAVIPDD</sequence>
<reference evidence="13 14" key="1">
    <citation type="submission" date="2018-12" db="EMBL/GenBank/DDBJ databases">
        <title>Genome of Verticillium dahliae isolate Getta Getta.</title>
        <authorList>
            <person name="Gardiner D.M."/>
        </authorList>
    </citation>
    <scope>NUCLEOTIDE SEQUENCE [LARGE SCALE GENOMIC DNA]</scope>
    <source>
        <strain evidence="13 14">Getta Getta</strain>
    </source>
</reference>
<dbReference type="Pfam" id="PF21403">
    <property type="entry name" value="OTU1_UBXL"/>
    <property type="match status" value="1"/>
</dbReference>
<feature type="domain" description="OTU" evidence="12">
    <location>
        <begin position="167"/>
        <end position="286"/>
    </location>
</feature>
<dbReference type="EMBL" id="RSDZ01000159">
    <property type="protein sequence ID" value="RXG41933.1"/>
    <property type="molecule type" value="Genomic_DNA"/>
</dbReference>
<dbReference type="PROSITE" id="PS50802">
    <property type="entry name" value="OTU"/>
    <property type="match status" value="1"/>
</dbReference>
<dbReference type="InterPro" id="IPR048857">
    <property type="entry name" value="OTU1_Ubl"/>
</dbReference>
<dbReference type="GO" id="GO:0005634">
    <property type="term" value="C:nucleus"/>
    <property type="evidence" value="ECO:0007669"/>
    <property type="project" value="TreeGrafter"/>
</dbReference>
<keyword evidence="9 11" id="KW-0788">Thiol protease</keyword>
<dbReference type="PANTHER" id="PTHR13312">
    <property type="entry name" value="HIV-INDUCED PROTEIN-7-LIKE PROTEASE"/>
    <property type="match status" value="1"/>
</dbReference>
<evidence type="ECO:0000256" key="6">
    <source>
        <dbReference type="ARBA" id="ARBA00022771"/>
    </source>
</evidence>
<comment type="catalytic activity">
    <reaction evidence="1 11">
        <text>Thiol-dependent hydrolysis of ester, thioester, amide, peptide and isopeptide bonds formed by the C-terminal Gly of ubiquitin (a 76-residue protein attached to proteins as an intracellular targeting signal).</text>
        <dbReference type="EC" id="3.4.19.12"/>
    </reaction>
</comment>
<evidence type="ECO:0000256" key="3">
    <source>
        <dbReference type="ARBA" id="ARBA00022490"/>
    </source>
</evidence>
<keyword evidence="7 11" id="KW-0833">Ubl conjugation pathway</keyword>